<feature type="region of interest" description="Disordered" evidence="5">
    <location>
        <begin position="81"/>
        <end position="105"/>
    </location>
</feature>
<dbReference type="GO" id="GO:0005524">
    <property type="term" value="F:ATP binding"/>
    <property type="evidence" value="ECO:0007669"/>
    <property type="project" value="UniProtKB-KW"/>
</dbReference>
<keyword evidence="4 6" id="KW-0472">Membrane</keyword>
<feature type="transmembrane region" description="Helical" evidence="6">
    <location>
        <begin position="245"/>
        <end position="277"/>
    </location>
</feature>
<accession>A0A7W7QMT5</accession>
<feature type="compositionally biased region" description="Pro residues" evidence="5">
    <location>
        <begin position="1"/>
        <end position="11"/>
    </location>
</feature>
<proteinExistence type="predicted"/>
<dbReference type="InterPro" id="IPR036640">
    <property type="entry name" value="ABC1_TM_sf"/>
</dbReference>
<gene>
    <name evidence="8" type="ORF">FHS44_003583</name>
</gene>
<dbReference type="Pfam" id="PF00664">
    <property type="entry name" value="ABC_membrane"/>
    <property type="match status" value="1"/>
</dbReference>
<dbReference type="InterPro" id="IPR039421">
    <property type="entry name" value="Type_1_exporter"/>
</dbReference>
<evidence type="ECO:0000256" key="1">
    <source>
        <dbReference type="ARBA" id="ARBA00004651"/>
    </source>
</evidence>
<feature type="compositionally biased region" description="Low complexity" evidence="5">
    <location>
        <begin position="42"/>
        <end position="58"/>
    </location>
</feature>
<feature type="compositionally biased region" description="Basic and acidic residues" evidence="5">
    <location>
        <begin position="91"/>
        <end position="103"/>
    </location>
</feature>
<dbReference type="InterPro" id="IPR011527">
    <property type="entry name" value="ABC1_TM_dom"/>
</dbReference>
<dbReference type="GO" id="GO:0140359">
    <property type="term" value="F:ABC-type transporter activity"/>
    <property type="evidence" value="ECO:0007669"/>
    <property type="project" value="InterPro"/>
</dbReference>
<reference evidence="8 9" key="1">
    <citation type="submission" date="2020-08" db="EMBL/GenBank/DDBJ databases">
        <title>Genomic Encyclopedia of Type Strains, Phase III (KMG-III): the genomes of soil and plant-associated and newly described type strains.</title>
        <authorList>
            <person name="Whitman W."/>
        </authorList>
    </citation>
    <scope>NUCLEOTIDE SEQUENCE [LARGE SCALE GENOMIC DNA]</scope>
    <source>
        <strain evidence="8 9">CECT 8840</strain>
    </source>
</reference>
<feature type="transmembrane region" description="Helical" evidence="6">
    <location>
        <begin position="348"/>
        <end position="370"/>
    </location>
</feature>
<dbReference type="InterPro" id="IPR017871">
    <property type="entry name" value="ABC_transporter-like_CS"/>
</dbReference>
<dbReference type="GO" id="GO:0016887">
    <property type="term" value="F:ATP hydrolysis activity"/>
    <property type="evidence" value="ECO:0007669"/>
    <property type="project" value="InterPro"/>
</dbReference>
<dbReference type="SUPFAM" id="SSF52540">
    <property type="entry name" value="P-loop containing nucleoside triphosphate hydrolases"/>
    <property type="match status" value="1"/>
</dbReference>
<dbReference type="PROSITE" id="PS50929">
    <property type="entry name" value="ABC_TM1F"/>
    <property type="match status" value="1"/>
</dbReference>
<feature type="compositionally biased region" description="Basic and acidic residues" evidence="5">
    <location>
        <begin position="21"/>
        <end position="40"/>
    </location>
</feature>
<dbReference type="AlphaFoldDB" id="A0A7W7QMT5"/>
<evidence type="ECO:0000256" key="2">
    <source>
        <dbReference type="ARBA" id="ARBA00022692"/>
    </source>
</evidence>
<evidence type="ECO:0000313" key="9">
    <source>
        <dbReference type="Proteomes" id="UP000552644"/>
    </source>
</evidence>
<feature type="domain" description="ABC transmembrane type-1" evidence="7">
    <location>
        <begin position="125"/>
        <end position="405"/>
    </location>
</feature>
<dbReference type="InterPro" id="IPR027417">
    <property type="entry name" value="P-loop_NTPase"/>
</dbReference>
<feature type="region of interest" description="Disordered" evidence="5">
    <location>
        <begin position="1"/>
        <end position="59"/>
    </location>
</feature>
<organism evidence="8 9">
    <name type="scientific">Streptosporangium saharense</name>
    <dbReference type="NCBI Taxonomy" id="1706840"/>
    <lineage>
        <taxon>Bacteria</taxon>
        <taxon>Bacillati</taxon>
        <taxon>Actinomycetota</taxon>
        <taxon>Actinomycetes</taxon>
        <taxon>Streptosporangiales</taxon>
        <taxon>Streptosporangiaceae</taxon>
        <taxon>Streptosporangium</taxon>
    </lineage>
</organism>
<sequence length="633" mass="66017">MPVVPPNPPIPNATQDAITHAVRDTPRDAMQDDSARDTVEKAAQAAPRAAVQDDPAQDTAKAIVRDAVQDDPARSVVEAVQDTTPAAPRNAAREVPETREPPKDLGPGGLIRYACLAHGRGRLLAVAGAGLAGHQVAEALVPVLIGVIVDRAVGGADVAALAGWLGALAAVFAGLILCWRVATRLNTRVYVYGEHELRLLAARRILHPRGMAVTRAPGEILTISTSDASNVSGFSWVVSEQGACVAALVTAVTALALIFWPLALGVLAATAAQLALVHRLSRPLDERVYAERRQAARAGTLATDFTVGLRVLKGYGAEGAAAARYRDASRASMRAALATADAQARLSAVNAGVAGIFLTGIALAASWLALNGTITVGGLVSVVGLAQFVRSPMEQLGFLGAELAAKRGSARRLAELLATPYATSEVGHVGPSEGEQGPVLSVRVGGETIEARRGELLGIDAGDAAAELLDVLAYRIPVEPGRYLLGGADAVRLGPERVRERVFAPPREASVFTGTVADNLAREGSDPAALAASGLDEVLTHLPHGLRSEVGEQGHLLSGGQRQRLLLARALHQPQPVVVLHEPTTSVDSVTEQRVGQALRGFPDRTIILITRSPGLLHACDRVLRPALAGEGR</sequence>
<keyword evidence="8" id="KW-0067">ATP-binding</keyword>
<dbReference type="InterPro" id="IPR003439">
    <property type="entry name" value="ABC_transporter-like_ATP-bd"/>
</dbReference>
<evidence type="ECO:0000256" key="3">
    <source>
        <dbReference type="ARBA" id="ARBA00022989"/>
    </source>
</evidence>
<protein>
    <submittedName>
        <fullName evidence="8">Putative ABC transport system ATP-binding protein</fullName>
    </submittedName>
</protein>
<comment type="caution">
    <text evidence="8">The sequence shown here is derived from an EMBL/GenBank/DDBJ whole genome shotgun (WGS) entry which is preliminary data.</text>
</comment>
<dbReference type="Proteomes" id="UP000552644">
    <property type="component" value="Unassembled WGS sequence"/>
</dbReference>
<evidence type="ECO:0000256" key="4">
    <source>
        <dbReference type="ARBA" id="ARBA00023136"/>
    </source>
</evidence>
<dbReference type="SUPFAM" id="SSF90123">
    <property type="entry name" value="ABC transporter transmembrane region"/>
    <property type="match status" value="1"/>
</dbReference>
<evidence type="ECO:0000313" key="8">
    <source>
        <dbReference type="EMBL" id="MBB4916495.1"/>
    </source>
</evidence>
<dbReference type="PANTHER" id="PTHR24221">
    <property type="entry name" value="ATP-BINDING CASSETTE SUB-FAMILY B"/>
    <property type="match status" value="1"/>
</dbReference>
<dbReference type="GO" id="GO:0034040">
    <property type="term" value="F:ATPase-coupled lipid transmembrane transporter activity"/>
    <property type="evidence" value="ECO:0007669"/>
    <property type="project" value="TreeGrafter"/>
</dbReference>
<keyword evidence="3 6" id="KW-1133">Transmembrane helix</keyword>
<comment type="subcellular location">
    <subcellularLocation>
        <location evidence="1">Cell membrane</location>
        <topology evidence="1">Multi-pass membrane protein</topology>
    </subcellularLocation>
</comment>
<feature type="transmembrane region" description="Helical" evidence="6">
    <location>
        <begin position="158"/>
        <end position="182"/>
    </location>
</feature>
<dbReference type="Gene3D" id="1.20.1560.10">
    <property type="entry name" value="ABC transporter type 1, transmembrane domain"/>
    <property type="match status" value="1"/>
</dbReference>
<dbReference type="PANTHER" id="PTHR24221:SF654">
    <property type="entry name" value="ATP-BINDING CASSETTE SUB-FAMILY B MEMBER 6"/>
    <property type="match status" value="1"/>
</dbReference>
<keyword evidence="2 6" id="KW-0812">Transmembrane</keyword>
<dbReference type="RefSeq" id="WP_221460926.1">
    <property type="nucleotide sequence ID" value="NZ_JACHJP010000003.1"/>
</dbReference>
<dbReference type="GO" id="GO:0005886">
    <property type="term" value="C:plasma membrane"/>
    <property type="evidence" value="ECO:0007669"/>
    <property type="project" value="UniProtKB-SubCell"/>
</dbReference>
<keyword evidence="8" id="KW-0547">Nucleotide-binding</keyword>
<dbReference type="PROSITE" id="PS00211">
    <property type="entry name" value="ABC_TRANSPORTER_1"/>
    <property type="match status" value="1"/>
</dbReference>
<name>A0A7W7QMT5_9ACTN</name>
<evidence type="ECO:0000259" key="7">
    <source>
        <dbReference type="PROSITE" id="PS50929"/>
    </source>
</evidence>
<evidence type="ECO:0000256" key="5">
    <source>
        <dbReference type="SAM" id="MobiDB-lite"/>
    </source>
</evidence>
<dbReference type="EMBL" id="JACHJP010000003">
    <property type="protein sequence ID" value="MBB4916495.1"/>
    <property type="molecule type" value="Genomic_DNA"/>
</dbReference>
<dbReference type="Gene3D" id="3.40.50.300">
    <property type="entry name" value="P-loop containing nucleotide triphosphate hydrolases"/>
    <property type="match status" value="1"/>
</dbReference>
<keyword evidence="9" id="KW-1185">Reference proteome</keyword>
<dbReference type="Pfam" id="PF00005">
    <property type="entry name" value="ABC_tran"/>
    <property type="match status" value="1"/>
</dbReference>
<evidence type="ECO:0000256" key="6">
    <source>
        <dbReference type="SAM" id="Phobius"/>
    </source>
</evidence>